<dbReference type="Proteomes" id="UP000282125">
    <property type="component" value="Unassembled WGS sequence"/>
</dbReference>
<protein>
    <submittedName>
        <fullName evidence="3">Uncharacterized protein</fullName>
    </submittedName>
</protein>
<name>A0A3P3DKZ4_9RHOB</name>
<keyword evidence="2" id="KW-0472">Membrane</keyword>
<feature type="region of interest" description="Disordered" evidence="1">
    <location>
        <begin position="93"/>
        <end position="114"/>
    </location>
</feature>
<comment type="caution">
    <text evidence="3">The sequence shown here is derived from an EMBL/GenBank/DDBJ whole genome shotgun (WGS) entry which is preliminary data.</text>
</comment>
<reference evidence="3 4" key="1">
    <citation type="submission" date="2018-11" db="EMBL/GenBank/DDBJ databases">
        <title>Gemmobacter sp. nov., YIM 102744-1 draft genome.</title>
        <authorList>
            <person name="Li G."/>
            <person name="Jiang Y."/>
        </authorList>
    </citation>
    <scope>NUCLEOTIDE SEQUENCE [LARGE SCALE GENOMIC DNA]</scope>
    <source>
        <strain evidence="3 4">YIM 102744-1</strain>
    </source>
</reference>
<evidence type="ECO:0000256" key="1">
    <source>
        <dbReference type="SAM" id="MobiDB-lite"/>
    </source>
</evidence>
<keyword evidence="2" id="KW-1133">Transmembrane helix</keyword>
<organism evidence="3 4">
    <name type="scientific">Falsigemmobacter faecalis</name>
    <dbReference type="NCBI Taxonomy" id="2488730"/>
    <lineage>
        <taxon>Bacteria</taxon>
        <taxon>Pseudomonadati</taxon>
        <taxon>Pseudomonadota</taxon>
        <taxon>Alphaproteobacteria</taxon>
        <taxon>Rhodobacterales</taxon>
        <taxon>Paracoccaceae</taxon>
        <taxon>Falsigemmobacter</taxon>
    </lineage>
</organism>
<sequence>MQLISDVFLAAGAFGAALYCFVLQRRLVRFTGLEGDMGSAIAILSGQVDDLTRALAKARKAAEGPTGDLEDLTRRAGAATARLELLMSSLHDLPAPANRRDSPPEPPRGVAPARIRRYRIRPAPGVA</sequence>
<evidence type="ECO:0000313" key="3">
    <source>
        <dbReference type="EMBL" id="RRH74282.1"/>
    </source>
</evidence>
<dbReference type="EMBL" id="RRAZ01000014">
    <property type="protein sequence ID" value="RRH74282.1"/>
    <property type="molecule type" value="Genomic_DNA"/>
</dbReference>
<keyword evidence="2" id="KW-0812">Transmembrane</keyword>
<accession>A0A3P3DKZ4</accession>
<evidence type="ECO:0000256" key="2">
    <source>
        <dbReference type="SAM" id="Phobius"/>
    </source>
</evidence>
<dbReference type="AlphaFoldDB" id="A0A3P3DKZ4"/>
<gene>
    <name evidence="3" type="ORF">EG244_11050</name>
</gene>
<dbReference type="RefSeq" id="WP_124965053.1">
    <property type="nucleotide sequence ID" value="NZ_RRAZ01000014.1"/>
</dbReference>
<dbReference type="OrthoDB" id="7630018at2"/>
<keyword evidence="4" id="KW-1185">Reference proteome</keyword>
<proteinExistence type="predicted"/>
<feature type="transmembrane region" description="Helical" evidence="2">
    <location>
        <begin position="6"/>
        <end position="23"/>
    </location>
</feature>
<evidence type="ECO:0000313" key="4">
    <source>
        <dbReference type="Proteomes" id="UP000282125"/>
    </source>
</evidence>